<gene>
    <name evidence="1" type="ORF">SAMN02910280_0055</name>
</gene>
<dbReference type="AlphaFoldDB" id="A0A1K1PR48"/>
<organism evidence="1 2">
    <name type="scientific">Ruminococcus flavefaciens</name>
    <dbReference type="NCBI Taxonomy" id="1265"/>
    <lineage>
        <taxon>Bacteria</taxon>
        <taxon>Bacillati</taxon>
        <taxon>Bacillota</taxon>
        <taxon>Clostridia</taxon>
        <taxon>Eubacteriales</taxon>
        <taxon>Oscillospiraceae</taxon>
        <taxon>Ruminococcus</taxon>
    </lineage>
</organism>
<dbReference type="Proteomes" id="UP000183461">
    <property type="component" value="Unassembled WGS sequence"/>
</dbReference>
<evidence type="ECO:0000313" key="1">
    <source>
        <dbReference type="EMBL" id="SFW49988.1"/>
    </source>
</evidence>
<dbReference type="RefSeq" id="WP_177243990.1">
    <property type="nucleotide sequence ID" value="NZ_FPIP01000010.1"/>
</dbReference>
<proteinExistence type="predicted"/>
<sequence>MKGLYETFKLVKLLTDRSCIRRCYFTTENKRYCTSSTEMYLLKEGT</sequence>
<accession>A0A1K1PR48</accession>
<evidence type="ECO:0000313" key="2">
    <source>
        <dbReference type="Proteomes" id="UP000183461"/>
    </source>
</evidence>
<reference evidence="1 2" key="1">
    <citation type="submission" date="2016-11" db="EMBL/GenBank/DDBJ databases">
        <authorList>
            <person name="Jaros S."/>
            <person name="Januszkiewicz K."/>
            <person name="Wedrychowicz H."/>
        </authorList>
    </citation>
    <scope>NUCLEOTIDE SEQUENCE [LARGE SCALE GENOMIC DNA]</scope>
    <source>
        <strain evidence="1 2">YL228</strain>
    </source>
</reference>
<protein>
    <submittedName>
        <fullName evidence="1">Uncharacterized protein</fullName>
    </submittedName>
</protein>
<name>A0A1K1PR48_RUMFL</name>
<dbReference type="EMBL" id="FPIP01000010">
    <property type="protein sequence ID" value="SFW49988.1"/>
    <property type="molecule type" value="Genomic_DNA"/>
</dbReference>